<evidence type="ECO:0000313" key="2">
    <source>
        <dbReference type="Proteomes" id="UP001174677"/>
    </source>
</evidence>
<dbReference type="EMBL" id="JARPOI010000004">
    <property type="protein sequence ID" value="KAJ9183441.1"/>
    <property type="molecule type" value="Genomic_DNA"/>
</dbReference>
<keyword evidence="2" id="KW-1185">Reference proteome</keyword>
<comment type="caution">
    <text evidence="1">The sequence shown here is derived from an EMBL/GenBank/DDBJ whole genome shotgun (WGS) entry which is preliminary data.</text>
</comment>
<gene>
    <name evidence="1" type="ORF">P3X46_007293</name>
</gene>
<proteinExistence type="predicted"/>
<reference evidence="1" key="1">
    <citation type="journal article" date="2023" name="Plant Biotechnol. J.">
        <title>Chromosome-level wild Hevea brasiliensis genome provides new tools for genomic-assisted breeding and valuable loci to elevate rubber yield.</title>
        <authorList>
            <person name="Cheng H."/>
            <person name="Song X."/>
            <person name="Hu Y."/>
            <person name="Wu T."/>
            <person name="Yang Q."/>
            <person name="An Z."/>
            <person name="Feng S."/>
            <person name="Deng Z."/>
            <person name="Wu W."/>
            <person name="Zeng X."/>
            <person name="Tu M."/>
            <person name="Wang X."/>
            <person name="Huang H."/>
        </authorList>
    </citation>
    <scope>NUCLEOTIDE SEQUENCE</scope>
    <source>
        <strain evidence="1">MT/VB/25A 57/8</strain>
    </source>
</reference>
<dbReference type="Proteomes" id="UP001174677">
    <property type="component" value="Chromosome 4"/>
</dbReference>
<accession>A0ABQ9MW93</accession>
<protein>
    <submittedName>
        <fullName evidence="1">Uncharacterized protein</fullName>
    </submittedName>
</protein>
<sequence length="135" mass="15784">MCCYNELLIEFFIQDSCEKPSPSSKVNKCGVQLLYNDDGDDEWDYVSSWDPTQSSLSKEDSDIYDKPSTKNVGESSALLRRKSKHMKLLHLTRMRLIPVKHLALLGKKWNKRKRMKHLAVTRRKKNNNKIMQSCH</sequence>
<name>A0ABQ9MW93_HEVBR</name>
<evidence type="ECO:0000313" key="1">
    <source>
        <dbReference type="EMBL" id="KAJ9183441.1"/>
    </source>
</evidence>
<organism evidence="1 2">
    <name type="scientific">Hevea brasiliensis</name>
    <name type="common">Para rubber tree</name>
    <name type="synonym">Siphonia brasiliensis</name>
    <dbReference type="NCBI Taxonomy" id="3981"/>
    <lineage>
        <taxon>Eukaryota</taxon>
        <taxon>Viridiplantae</taxon>
        <taxon>Streptophyta</taxon>
        <taxon>Embryophyta</taxon>
        <taxon>Tracheophyta</taxon>
        <taxon>Spermatophyta</taxon>
        <taxon>Magnoliopsida</taxon>
        <taxon>eudicotyledons</taxon>
        <taxon>Gunneridae</taxon>
        <taxon>Pentapetalae</taxon>
        <taxon>rosids</taxon>
        <taxon>fabids</taxon>
        <taxon>Malpighiales</taxon>
        <taxon>Euphorbiaceae</taxon>
        <taxon>Crotonoideae</taxon>
        <taxon>Micrandreae</taxon>
        <taxon>Hevea</taxon>
    </lineage>
</organism>